<reference evidence="8 9" key="1">
    <citation type="submission" date="2024-09" db="EMBL/GenBank/DDBJ databases">
        <title>Draft genome sequence of Candidatus Magnetaquicoccaceae bacterium FCR-1.</title>
        <authorList>
            <person name="Shimoshige H."/>
            <person name="Shimamura S."/>
            <person name="Taoka A."/>
            <person name="Kobayashi H."/>
            <person name="Maekawa T."/>
        </authorList>
    </citation>
    <scope>NUCLEOTIDE SEQUENCE [LARGE SCALE GENOMIC DNA]</scope>
    <source>
        <strain evidence="8 9">FCR-1</strain>
    </source>
</reference>
<gene>
    <name evidence="8" type="primary">srrA</name>
    <name evidence="8" type="ORF">SIID45300_02304</name>
</gene>
<dbReference type="PROSITE" id="PS50110">
    <property type="entry name" value="RESPONSE_REGULATORY"/>
    <property type="match status" value="1"/>
</dbReference>
<dbReference type="InterPro" id="IPR001867">
    <property type="entry name" value="OmpR/PhoB-type_DNA-bd"/>
</dbReference>
<dbReference type="Gene3D" id="3.40.50.2300">
    <property type="match status" value="1"/>
</dbReference>
<dbReference type="PANTHER" id="PTHR48111:SF40">
    <property type="entry name" value="PHOSPHATE REGULON TRANSCRIPTIONAL REGULATORY PROTEIN PHOB"/>
    <property type="match status" value="1"/>
</dbReference>
<organism evidence="8 9">
    <name type="scientific">Candidatus Magnetaquiglobus chichijimensis</name>
    <dbReference type="NCBI Taxonomy" id="3141448"/>
    <lineage>
        <taxon>Bacteria</taxon>
        <taxon>Pseudomonadati</taxon>
        <taxon>Pseudomonadota</taxon>
        <taxon>Magnetococcia</taxon>
        <taxon>Magnetococcales</taxon>
        <taxon>Candidatus Magnetaquicoccaceae</taxon>
        <taxon>Candidatus Magnetaquiglobus</taxon>
    </lineage>
</organism>
<feature type="domain" description="OmpR/PhoB-type" evidence="7">
    <location>
        <begin position="126"/>
        <end position="226"/>
    </location>
</feature>
<evidence type="ECO:0000256" key="5">
    <source>
        <dbReference type="PROSITE-ProRule" id="PRU01091"/>
    </source>
</evidence>
<proteinExistence type="predicted"/>
<dbReference type="InterPro" id="IPR039420">
    <property type="entry name" value="WalR-like"/>
</dbReference>
<protein>
    <submittedName>
        <fullName evidence="8">Transcriptional regulatory protein SrrA</fullName>
    </submittedName>
</protein>
<evidence type="ECO:0000313" key="9">
    <source>
        <dbReference type="Proteomes" id="UP001628193"/>
    </source>
</evidence>
<dbReference type="SMART" id="SM00448">
    <property type="entry name" value="REC"/>
    <property type="match status" value="1"/>
</dbReference>
<feature type="DNA-binding region" description="OmpR/PhoB-type" evidence="5">
    <location>
        <begin position="126"/>
        <end position="226"/>
    </location>
</feature>
<sequence>MIRVLVVEDELSLRGDLEDYLTAKGYRVTGVATLAESCAILEQTRFDAAIVDIGLPDGDGLGLVERIREHSPQCGIVVLTAFGEPEARVRGLESGADAYLVKRSTLREIDATLRSVLRRVSTAMVVEGPAVSEWLLDRSDWSLVAPNGLAVRLTSTEMAFLIALAESKGNVCQREQLAQSIGRAPKTADERNLDAVVRRLRRKISEATGTDVPVKVVYGVGYAFPASLRLVN</sequence>
<evidence type="ECO:0000256" key="1">
    <source>
        <dbReference type="ARBA" id="ARBA00022553"/>
    </source>
</evidence>
<keyword evidence="1 4" id="KW-0597">Phosphoprotein</keyword>
<dbReference type="PANTHER" id="PTHR48111">
    <property type="entry name" value="REGULATOR OF RPOS"/>
    <property type="match status" value="1"/>
</dbReference>
<comment type="caution">
    <text evidence="8">The sequence shown here is derived from an EMBL/GenBank/DDBJ whole genome shotgun (WGS) entry which is preliminary data.</text>
</comment>
<evidence type="ECO:0000259" key="6">
    <source>
        <dbReference type="PROSITE" id="PS50110"/>
    </source>
</evidence>
<evidence type="ECO:0000256" key="3">
    <source>
        <dbReference type="ARBA" id="ARBA00023125"/>
    </source>
</evidence>
<dbReference type="InterPro" id="IPR036388">
    <property type="entry name" value="WH-like_DNA-bd_sf"/>
</dbReference>
<dbReference type="Proteomes" id="UP001628193">
    <property type="component" value="Unassembled WGS sequence"/>
</dbReference>
<evidence type="ECO:0000256" key="2">
    <source>
        <dbReference type="ARBA" id="ARBA00023012"/>
    </source>
</evidence>
<dbReference type="InterPro" id="IPR001789">
    <property type="entry name" value="Sig_transdc_resp-reg_receiver"/>
</dbReference>
<dbReference type="SMART" id="SM00862">
    <property type="entry name" value="Trans_reg_C"/>
    <property type="match status" value="1"/>
</dbReference>
<evidence type="ECO:0000313" key="8">
    <source>
        <dbReference type="EMBL" id="GAB0057969.1"/>
    </source>
</evidence>
<dbReference type="Pfam" id="PF00072">
    <property type="entry name" value="Response_reg"/>
    <property type="match status" value="1"/>
</dbReference>
<evidence type="ECO:0000259" key="7">
    <source>
        <dbReference type="PROSITE" id="PS51755"/>
    </source>
</evidence>
<dbReference type="CDD" id="cd00383">
    <property type="entry name" value="trans_reg_C"/>
    <property type="match status" value="1"/>
</dbReference>
<feature type="domain" description="Response regulatory" evidence="6">
    <location>
        <begin position="3"/>
        <end position="117"/>
    </location>
</feature>
<keyword evidence="9" id="KW-1185">Reference proteome</keyword>
<dbReference type="InterPro" id="IPR016032">
    <property type="entry name" value="Sig_transdc_resp-reg_C-effctor"/>
</dbReference>
<dbReference type="RefSeq" id="WP_420905651.1">
    <property type="nucleotide sequence ID" value="NZ_BAAFGK010000004.1"/>
</dbReference>
<dbReference type="PROSITE" id="PS51755">
    <property type="entry name" value="OMPR_PHOB"/>
    <property type="match status" value="1"/>
</dbReference>
<dbReference type="Gene3D" id="1.10.10.10">
    <property type="entry name" value="Winged helix-like DNA-binding domain superfamily/Winged helix DNA-binding domain"/>
    <property type="match status" value="1"/>
</dbReference>
<feature type="modified residue" description="4-aspartylphosphate" evidence="4">
    <location>
        <position position="52"/>
    </location>
</feature>
<evidence type="ECO:0000256" key="4">
    <source>
        <dbReference type="PROSITE-ProRule" id="PRU00169"/>
    </source>
</evidence>
<name>A0ABQ0CAQ3_9PROT</name>
<dbReference type="SUPFAM" id="SSF52172">
    <property type="entry name" value="CheY-like"/>
    <property type="match status" value="1"/>
</dbReference>
<dbReference type="SUPFAM" id="SSF46894">
    <property type="entry name" value="C-terminal effector domain of the bipartite response regulators"/>
    <property type="match status" value="1"/>
</dbReference>
<dbReference type="CDD" id="cd17574">
    <property type="entry name" value="REC_OmpR"/>
    <property type="match status" value="1"/>
</dbReference>
<keyword evidence="2" id="KW-0902">Two-component regulatory system</keyword>
<accession>A0ABQ0CAQ3</accession>
<dbReference type="InterPro" id="IPR011006">
    <property type="entry name" value="CheY-like_superfamily"/>
</dbReference>
<dbReference type="EMBL" id="BAAFGK010000004">
    <property type="protein sequence ID" value="GAB0057969.1"/>
    <property type="molecule type" value="Genomic_DNA"/>
</dbReference>
<keyword evidence="3 5" id="KW-0238">DNA-binding</keyword>
<dbReference type="Pfam" id="PF00486">
    <property type="entry name" value="Trans_reg_C"/>
    <property type="match status" value="1"/>
</dbReference>